<dbReference type="AlphaFoldDB" id="A0A6L2R4B7"/>
<dbReference type="InterPro" id="IPR036192">
    <property type="entry name" value="Cell_div_ZapA-like_sf"/>
</dbReference>
<gene>
    <name evidence="1" type="ORF">ZNDK_0096</name>
</gene>
<reference evidence="1 2" key="1">
    <citation type="journal article" date="2020" name="ISME J.">
        <title>Parallel Reductive Genome Evolution in Desulfovibrio Ectosymbionts Independently Acquired by Trichonympha Protists in the Termite Gut.</title>
        <authorList>
            <person name="Takeuchi M."/>
            <person name="Kuwahara H."/>
            <person name="Murakami T."/>
            <person name="Takahashi K."/>
            <person name="Kajitani R."/>
            <person name="Toyoda A."/>
            <person name="Itoh T."/>
            <person name="Ohkuma M."/>
            <person name="Hongoh Y."/>
        </authorList>
    </citation>
    <scope>NUCLEOTIDE SEQUENCE [LARGE SCALE GENOMIC DNA]</scope>
    <source>
        <strain evidence="1">ZnDsv-02</strain>
    </source>
</reference>
<dbReference type="Pfam" id="PF05164">
    <property type="entry name" value="ZapA"/>
    <property type="match status" value="1"/>
</dbReference>
<accession>A0A6L2R4B7</accession>
<evidence type="ECO:0008006" key="3">
    <source>
        <dbReference type="Google" id="ProtNLM"/>
    </source>
</evidence>
<dbReference type="EMBL" id="BLLL01000001">
    <property type="protein sequence ID" value="GFH62325.1"/>
    <property type="molecule type" value="Genomic_DNA"/>
</dbReference>
<dbReference type="InterPro" id="IPR007838">
    <property type="entry name" value="Cell_div_ZapA-like"/>
</dbReference>
<name>A0A6L2R4B7_9BACT</name>
<sequence length="92" mass="10154">MSHENINLTVLGLEVGFKPGADMGRVQDAVRLVEDRFSVLKVNGGQQSKDILLTFLAIGLADDVLQSQKKLDDVQNRIMSMLSLIEKSDEPL</sequence>
<comment type="caution">
    <text evidence="1">The sequence shown here is derived from an EMBL/GenBank/DDBJ whole genome shotgun (WGS) entry which is preliminary data.</text>
</comment>
<organism evidence="1 2">
    <name type="scientific">Candidatus Desulfovibrio kirbyi</name>
    <dbReference type="NCBI Taxonomy" id="2696086"/>
    <lineage>
        <taxon>Bacteria</taxon>
        <taxon>Pseudomonadati</taxon>
        <taxon>Thermodesulfobacteriota</taxon>
        <taxon>Desulfovibrionia</taxon>
        <taxon>Desulfovibrionales</taxon>
        <taxon>Desulfovibrionaceae</taxon>
        <taxon>Desulfovibrio</taxon>
    </lineage>
</organism>
<evidence type="ECO:0000313" key="1">
    <source>
        <dbReference type="EMBL" id="GFH62325.1"/>
    </source>
</evidence>
<dbReference type="Proteomes" id="UP000505077">
    <property type="component" value="Unassembled WGS sequence"/>
</dbReference>
<proteinExistence type="predicted"/>
<dbReference type="SUPFAM" id="SSF102829">
    <property type="entry name" value="Cell division protein ZapA-like"/>
    <property type="match status" value="1"/>
</dbReference>
<evidence type="ECO:0000313" key="2">
    <source>
        <dbReference type="Proteomes" id="UP000505077"/>
    </source>
</evidence>
<protein>
    <recommendedName>
        <fullName evidence="3">Cell division protein ZapA</fullName>
    </recommendedName>
</protein>